<proteinExistence type="predicted"/>
<reference evidence="1" key="1">
    <citation type="journal article" date="2020" name="Nature">
        <title>Giant virus diversity and host interactions through global metagenomics.</title>
        <authorList>
            <person name="Schulz F."/>
            <person name="Roux S."/>
            <person name="Paez-Espino D."/>
            <person name="Jungbluth S."/>
            <person name="Walsh D.A."/>
            <person name="Denef V.J."/>
            <person name="McMahon K.D."/>
            <person name="Konstantinidis K.T."/>
            <person name="Eloe-Fadrosh E.A."/>
            <person name="Kyrpides N.C."/>
            <person name="Woyke T."/>
        </authorList>
    </citation>
    <scope>NUCLEOTIDE SEQUENCE</scope>
    <source>
        <strain evidence="1">GVMAG-M-3300023179-103</strain>
    </source>
</reference>
<organism evidence="1">
    <name type="scientific">viral metagenome</name>
    <dbReference type="NCBI Taxonomy" id="1070528"/>
    <lineage>
        <taxon>unclassified sequences</taxon>
        <taxon>metagenomes</taxon>
        <taxon>organismal metagenomes</taxon>
    </lineage>
</organism>
<name>A0A6C0E0F3_9ZZZZ</name>
<protein>
    <submittedName>
        <fullName evidence="1">Uncharacterized protein</fullName>
    </submittedName>
</protein>
<dbReference type="EMBL" id="MN739697">
    <property type="protein sequence ID" value="QHT21769.1"/>
    <property type="molecule type" value="Genomic_DNA"/>
</dbReference>
<dbReference type="AlphaFoldDB" id="A0A6C0E0F3"/>
<evidence type="ECO:0000313" key="1">
    <source>
        <dbReference type="EMBL" id="QHT21769.1"/>
    </source>
</evidence>
<sequence>MSYINTRFNVKQLSVSCARTPQEQNILFNRLQSNMNSYYTSIRSIAETIDTLLKLSKSGYLFRTFDELCIISNIIYGYSSTHYGRSIISQIKPILETGFCFDPFTSINMCAIDPIICDKIMENYNYTLDKTFLDEIIKGHHTPGDKSKYNNVMEKILKIKKVQIVLSKEEIEEHIKSPNALQCVILHSLNEPLLDIDYDKITMNFAETGSLESLKLIVFRGGVLNINVFEKVCNSTQNRLEKILFLLENKLEPNKKCFDIIIEDINYHRNYDTNITIGGMKYRDTPEDIINLFVSKGYVITYEDIKNCIKKKIIIKDCYIKNCNIKFETDFYVICLNAGYDIPPYDIKIKPDIKYLEEACKLKKPLSTIRVIMDRYKLVPSTLAVEYASVHVNNKNVVKYLIDNGGNVDINCLAKCIGSMRIPQLQSIFDKFVVNNKIEFNVKPIIAEPIIEPLIKETKKTEQKTEIINNPKSKIPDNYDYNENIIKLIPSEIVNVIKTIKKLKEINFVSFRHLILEYLNDKEKITKDGIILEKPFCYADKTNIGILDIDNWIYYLIYKN</sequence>
<accession>A0A6C0E0F3</accession>